<accession>A0A4R3NLP7</accession>
<dbReference type="PANTHER" id="PTHR21666">
    <property type="entry name" value="PEPTIDASE-RELATED"/>
    <property type="match status" value="1"/>
</dbReference>
<dbReference type="Gene3D" id="2.70.70.10">
    <property type="entry name" value="Glucose Permease (Domain IIA)"/>
    <property type="match status" value="1"/>
</dbReference>
<dbReference type="InterPro" id="IPR050570">
    <property type="entry name" value="Cell_wall_metabolism_enzyme"/>
</dbReference>
<keyword evidence="9" id="KW-0732">Signal</keyword>
<dbReference type="CDD" id="cd12797">
    <property type="entry name" value="M23_peptidase"/>
    <property type="match status" value="1"/>
</dbReference>
<protein>
    <submittedName>
        <fullName evidence="11">Septal ring factor EnvC (AmiA/AmiB activator)</fullName>
    </submittedName>
</protein>
<feature type="chain" id="PRO_5020432947" evidence="9">
    <location>
        <begin position="36"/>
        <end position="469"/>
    </location>
</feature>
<evidence type="ECO:0000256" key="8">
    <source>
        <dbReference type="SAM" id="MobiDB-lite"/>
    </source>
</evidence>
<evidence type="ECO:0000256" key="3">
    <source>
        <dbReference type="ARBA" id="ARBA00022723"/>
    </source>
</evidence>
<keyword evidence="7" id="KW-0175">Coiled coil</keyword>
<dbReference type="GO" id="GO:0004222">
    <property type="term" value="F:metalloendopeptidase activity"/>
    <property type="evidence" value="ECO:0007669"/>
    <property type="project" value="TreeGrafter"/>
</dbReference>
<keyword evidence="3" id="KW-0479">Metal-binding</keyword>
<evidence type="ECO:0000256" key="9">
    <source>
        <dbReference type="SAM" id="SignalP"/>
    </source>
</evidence>
<evidence type="ECO:0000256" key="2">
    <source>
        <dbReference type="ARBA" id="ARBA00022670"/>
    </source>
</evidence>
<dbReference type="InterPro" id="IPR011055">
    <property type="entry name" value="Dup_hybrid_motif"/>
</dbReference>
<dbReference type="PANTHER" id="PTHR21666:SF288">
    <property type="entry name" value="CELL DIVISION PROTEIN YTFB"/>
    <property type="match status" value="1"/>
</dbReference>
<dbReference type="Pfam" id="PF01551">
    <property type="entry name" value="Peptidase_M23"/>
    <property type="match status" value="1"/>
</dbReference>
<keyword evidence="5" id="KW-0862">Zinc</keyword>
<feature type="signal peptide" evidence="9">
    <location>
        <begin position="1"/>
        <end position="35"/>
    </location>
</feature>
<dbReference type="GO" id="GO:0046872">
    <property type="term" value="F:metal ion binding"/>
    <property type="evidence" value="ECO:0007669"/>
    <property type="project" value="UniProtKB-KW"/>
</dbReference>
<dbReference type="Gene3D" id="6.10.250.3150">
    <property type="match status" value="1"/>
</dbReference>
<evidence type="ECO:0000256" key="1">
    <source>
        <dbReference type="ARBA" id="ARBA00001947"/>
    </source>
</evidence>
<evidence type="ECO:0000259" key="10">
    <source>
        <dbReference type="Pfam" id="PF01551"/>
    </source>
</evidence>
<dbReference type="SUPFAM" id="SSF51261">
    <property type="entry name" value="Duplicated hybrid motif"/>
    <property type="match status" value="1"/>
</dbReference>
<gene>
    <name evidence="11" type="ORF">EDC90_10262</name>
</gene>
<dbReference type="Proteomes" id="UP000295097">
    <property type="component" value="Unassembled WGS sequence"/>
</dbReference>
<feature type="domain" description="M23ase beta-sheet core" evidence="10">
    <location>
        <begin position="351"/>
        <end position="452"/>
    </location>
</feature>
<comment type="cofactor">
    <cofactor evidence="1">
        <name>Zn(2+)</name>
        <dbReference type="ChEBI" id="CHEBI:29105"/>
    </cofactor>
</comment>
<keyword evidence="4" id="KW-0378">Hydrolase</keyword>
<keyword evidence="6" id="KW-0482">Metalloprotease</keyword>
<evidence type="ECO:0000256" key="4">
    <source>
        <dbReference type="ARBA" id="ARBA00022801"/>
    </source>
</evidence>
<dbReference type="InterPro" id="IPR016047">
    <property type="entry name" value="M23ase_b-sheet_dom"/>
</dbReference>
<dbReference type="EMBL" id="SMAR01000026">
    <property type="protein sequence ID" value="TCT35348.1"/>
    <property type="molecule type" value="Genomic_DNA"/>
</dbReference>
<feature type="region of interest" description="Disordered" evidence="8">
    <location>
        <begin position="285"/>
        <end position="315"/>
    </location>
</feature>
<keyword evidence="2" id="KW-0645">Protease</keyword>
<reference evidence="11 12" key="1">
    <citation type="submission" date="2019-03" db="EMBL/GenBank/DDBJ databases">
        <title>Freshwater and sediment microbial communities from various areas in North America, analyzing microbe dynamics in response to fracking.</title>
        <authorList>
            <person name="Lamendella R."/>
        </authorList>
    </citation>
    <scope>NUCLEOTIDE SEQUENCE [LARGE SCALE GENOMIC DNA]</scope>
    <source>
        <strain evidence="11 12">175.2</strain>
    </source>
</reference>
<keyword evidence="12" id="KW-1185">Reference proteome</keyword>
<evidence type="ECO:0000256" key="6">
    <source>
        <dbReference type="ARBA" id="ARBA00023049"/>
    </source>
</evidence>
<proteinExistence type="predicted"/>
<feature type="coiled-coil region" evidence="7">
    <location>
        <begin position="53"/>
        <end position="129"/>
    </location>
</feature>
<comment type="caution">
    <text evidence="11">The sequence shown here is derived from an EMBL/GenBank/DDBJ whole genome shotgun (WGS) entry which is preliminary data.</text>
</comment>
<evidence type="ECO:0000256" key="7">
    <source>
        <dbReference type="SAM" id="Coils"/>
    </source>
</evidence>
<evidence type="ECO:0000256" key="5">
    <source>
        <dbReference type="ARBA" id="ARBA00022833"/>
    </source>
</evidence>
<evidence type="ECO:0000313" key="12">
    <source>
        <dbReference type="Proteomes" id="UP000295097"/>
    </source>
</evidence>
<sequence>MRKRMAEKTGFLSGPLRSALLCLCLMLAGTGLSHGQDSADDDTAISPDSRVLVDKLSSEREEKQVELDRLQNTISLSQDKIEQLQQEIDKLQGDTASLKQALVDSAGRRRALEGKIAESEARIAYLSEQEDVLHIRLNRERDIFADVLAALQRMGRDPPPALLVAPGDALDSVRSAILLNGVVPEMRGKLETVLADLRQLQSVKQQQEETRDSLANDLDGLAEEEKRMDLLIAENDKARAQNTEALAAEQQQAEALAARATDLNSLIGTLETEITSARNAAVLAQQEAERRRQMTADQRERAQQQALSEPPDKNRITPAYAFSELKGRLTLPVGGEILRRFGDPDGTGHSATGITIAARPGALVTAPADGTVVYAGRFRSYGEMIILNVGDEYHIVMTGMDGLKVRQGDFVFSGEPLAEMGAQRIASAATIALETDRPTLYIEFRHNGKPVDSQSWWAKKNDGKARNDT</sequence>
<name>A0A4R3NLP7_9HYPH</name>
<organism evidence="11 12">
    <name type="scientific">Martelella mediterranea</name>
    <dbReference type="NCBI Taxonomy" id="293089"/>
    <lineage>
        <taxon>Bacteria</taxon>
        <taxon>Pseudomonadati</taxon>
        <taxon>Pseudomonadota</taxon>
        <taxon>Alphaproteobacteria</taxon>
        <taxon>Hyphomicrobiales</taxon>
        <taxon>Aurantimonadaceae</taxon>
        <taxon>Martelella</taxon>
    </lineage>
</organism>
<dbReference type="AlphaFoldDB" id="A0A4R3NLP7"/>
<dbReference type="GO" id="GO:0006508">
    <property type="term" value="P:proteolysis"/>
    <property type="evidence" value="ECO:0007669"/>
    <property type="project" value="UniProtKB-KW"/>
</dbReference>
<feature type="compositionally biased region" description="Basic and acidic residues" evidence="8">
    <location>
        <begin position="287"/>
        <end position="302"/>
    </location>
</feature>
<evidence type="ECO:0000313" key="11">
    <source>
        <dbReference type="EMBL" id="TCT35348.1"/>
    </source>
</evidence>